<comment type="subunit">
    <text evidence="4 6">Homodimer.</text>
</comment>
<protein>
    <recommendedName>
        <fullName evidence="4 5">Kynureninase</fullName>
        <ecNumber evidence="4 5">3.7.1.3</ecNumber>
    </recommendedName>
    <alternativeName>
        <fullName evidence="4">L-kynurenine hydrolase</fullName>
    </alternativeName>
</protein>
<dbReference type="UniPathway" id="UPA00253">
    <property type="reaction ID" value="UER00329"/>
</dbReference>
<comment type="function">
    <text evidence="4 6">Catalyzes the cleavage of L-kynurenine (L-Kyn) and L-3-hydroxykynurenine (L-3OHKyn) into anthranilic acid (AA) and 3-hydroxyanthranilic acid (3-OHAA), respectively.</text>
</comment>
<dbReference type="InterPro" id="IPR015421">
    <property type="entry name" value="PyrdxlP-dep_Trfase_major"/>
</dbReference>
<keyword evidence="8" id="KW-1185">Reference proteome</keyword>
<gene>
    <name evidence="4" type="primary">kynU</name>
    <name evidence="7" type="ORF">Krac_3059</name>
</gene>
<dbReference type="GO" id="GO:0097053">
    <property type="term" value="P:L-kynurenine catabolic process"/>
    <property type="evidence" value="ECO:0007669"/>
    <property type="project" value="UniProtKB-UniRule"/>
</dbReference>
<dbReference type="Gene3D" id="3.90.1150.10">
    <property type="entry name" value="Aspartate Aminotransferase, domain 1"/>
    <property type="match status" value="1"/>
</dbReference>
<organism evidence="7 8">
    <name type="scientific">Ktedonobacter racemifer DSM 44963</name>
    <dbReference type="NCBI Taxonomy" id="485913"/>
    <lineage>
        <taxon>Bacteria</taxon>
        <taxon>Bacillati</taxon>
        <taxon>Chloroflexota</taxon>
        <taxon>Ktedonobacteria</taxon>
        <taxon>Ktedonobacterales</taxon>
        <taxon>Ktedonobacteraceae</taxon>
        <taxon>Ktedonobacter</taxon>
    </lineage>
</organism>
<comment type="similarity">
    <text evidence="4 6">Belongs to the kynureninase family.</text>
</comment>
<dbReference type="NCBIfam" id="TIGR01814">
    <property type="entry name" value="kynureninase"/>
    <property type="match status" value="1"/>
</dbReference>
<feature type="binding site" evidence="4">
    <location>
        <position position="210"/>
    </location>
    <ligand>
        <name>pyridoxal 5'-phosphate</name>
        <dbReference type="ChEBI" id="CHEBI:597326"/>
    </ligand>
</feature>
<feature type="modified residue" description="N6-(pyridoxal phosphate)lysine" evidence="4">
    <location>
        <position position="233"/>
    </location>
</feature>
<dbReference type="InterPro" id="IPR010111">
    <property type="entry name" value="Kynureninase"/>
</dbReference>
<dbReference type="HAMAP" id="MF_01970">
    <property type="entry name" value="Kynureninase"/>
    <property type="match status" value="1"/>
</dbReference>
<reference evidence="7 8" key="1">
    <citation type="journal article" date="2011" name="Stand. Genomic Sci.">
        <title>Non-contiguous finished genome sequence and contextual data of the filamentous soil bacterium Ktedonobacter racemifer type strain (SOSP1-21).</title>
        <authorList>
            <person name="Chang Y.J."/>
            <person name="Land M."/>
            <person name="Hauser L."/>
            <person name="Chertkov O."/>
            <person name="Del Rio T.G."/>
            <person name="Nolan M."/>
            <person name="Copeland A."/>
            <person name="Tice H."/>
            <person name="Cheng J.F."/>
            <person name="Lucas S."/>
            <person name="Han C."/>
            <person name="Goodwin L."/>
            <person name="Pitluck S."/>
            <person name="Ivanova N."/>
            <person name="Ovchinikova G."/>
            <person name="Pati A."/>
            <person name="Chen A."/>
            <person name="Palaniappan K."/>
            <person name="Mavromatis K."/>
            <person name="Liolios K."/>
            <person name="Brettin T."/>
            <person name="Fiebig A."/>
            <person name="Rohde M."/>
            <person name="Abt B."/>
            <person name="Goker M."/>
            <person name="Detter J.C."/>
            <person name="Woyke T."/>
            <person name="Bristow J."/>
            <person name="Eisen J.A."/>
            <person name="Markowitz V."/>
            <person name="Hugenholtz P."/>
            <person name="Kyrpides N.C."/>
            <person name="Klenk H.P."/>
            <person name="Lapidus A."/>
        </authorList>
    </citation>
    <scope>NUCLEOTIDE SEQUENCE [LARGE SCALE GENOMIC DNA]</scope>
    <source>
        <strain evidence="8">DSM 44963</strain>
    </source>
</reference>
<dbReference type="FunCoup" id="D6U0C7">
    <property type="interactions" value="63"/>
</dbReference>
<dbReference type="GO" id="GO:0009435">
    <property type="term" value="P:NAD+ biosynthetic process"/>
    <property type="evidence" value="ECO:0007669"/>
    <property type="project" value="UniProtKB-UniRule"/>
</dbReference>
<name>D6U0C7_KTERA</name>
<proteinExistence type="inferred from homology"/>
<dbReference type="RefSeq" id="WP_007920237.1">
    <property type="nucleotide sequence ID" value="NZ_ADVG01000004.1"/>
</dbReference>
<dbReference type="EC" id="3.7.1.3" evidence="4 5"/>
<dbReference type="InterPro" id="IPR015422">
    <property type="entry name" value="PyrdxlP-dep_Trfase_small"/>
</dbReference>
<comment type="cofactor">
    <cofactor evidence="4 6">
        <name>pyridoxal 5'-phosphate</name>
        <dbReference type="ChEBI" id="CHEBI:597326"/>
    </cofactor>
</comment>
<dbReference type="GO" id="GO:0030170">
    <property type="term" value="F:pyridoxal phosphate binding"/>
    <property type="evidence" value="ECO:0007669"/>
    <property type="project" value="UniProtKB-UniRule"/>
</dbReference>
<keyword evidence="3 4" id="KW-0663">Pyridoxal phosphate</keyword>
<evidence type="ECO:0000256" key="2">
    <source>
        <dbReference type="ARBA" id="ARBA00022801"/>
    </source>
</evidence>
<feature type="binding site" evidence="4">
    <location>
        <position position="232"/>
    </location>
    <ligand>
        <name>pyridoxal 5'-phosphate</name>
        <dbReference type="ChEBI" id="CHEBI:597326"/>
    </ligand>
</feature>
<evidence type="ECO:0000313" key="7">
    <source>
        <dbReference type="EMBL" id="EFH82267.1"/>
    </source>
</evidence>
<evidence type="ECO:0000256" key="5">
    <source>
        <dbReference type="NCBIfam" id="TIGR01814"/>
    </source>
</evidence>
<dbReference type="eggNOG" id="COG3844">
    <property type="taxonomic scope" value="Bacteria"/>
</dbReference>
<comment type="pathway">
    <text evidence="4 6">Cofactor biosynthesis; NAD(+) biosynthesis; quinolinate from L-kynurenine: step 2/3.</text>
</comment>
<dbReference type="EMBL" id="ADVG01000004">
    <property type="protein sequence ID" value="EFH82267.1"/>
    <property type="molecule type" value="Genomic_DNA"/>
</dbReference>
<dbReference type="SUPFAM" id="SSF53383">
    <property type="entry name" value="PLP-dependent transferases"/>
    <property type="match status" value="1"/>
</dbReference>
<evidence type="ECO:0000313" key="8">
    <source>
        <dbReference type="Proteomes" id="UP000004508"/>
    </source>
</evidence>
<dbReference type="GO" id="GO:0005737">
    <property type="term" value="C:cytoplasm"/>
    <property type="evidence" value="ECO:0007669"/>
    <property type="project" value="UniProtKB-UniRule"/>
</dbReference>
<dbReference type="PANTHER" id="PTHR14084:SF0">
    <property type="entry name" value="KYNURENINASE"/>
    <property type="match status" value="1"/>
</dbReference>
<evidence type="ECO:0000256" key="6">
    <source>
        <dbReference type="PIRNR" id="PIRNR038800"/>
    </source>
</evidence>
<feature type="binding site" evidence="4">
    <location>
        <position position="101"/>
    </location>
    <ligand>
        <name>pyridoxal 5'-phosphate</name>
        <dbReference type="ChEBI" id="CHEBI:597326"/>
    </ligand>
</feature>
<comment type="catalytic activity">
    <reaction evidence="6">
        <text>3-hydroxy-L-kynurenine + H2O = 3-hydroxyanthranilate + L-alanine + H(+)</text>
        <dbReference type="Rhea" id="RHEA:25143"/>
        <dbReference type="ChEBI" id="CHEBI:15377"/>
        <dbReference type="ChEBI" id="CHEBI:15378"/>
        <dbReference type="ChEBI" id="CHEBI:36559"/>
        <dbReference type="ChEBI" id="CHEBI:57972"/>
        <dbReference type="ChEBI" id="CHEBI:58125"/>
        <dbReference type="EC" id="3.7.1.3"/>
    </reaction>
</comment>
<dbReference type="OrthoDB" id="9812626at2"/>
<dbReference type="AlphaFoldDB" id="D6U0C7"/>
<comment type="catalytic activity">
    <reaction evidence="4 6">
        <text>L-kynurenine + H2O = anthranilate + L-alanine + H(+)</text>
        <dbReference type="Rhea" id="RHEA:16813"/>
        <dbReference type="ChEBI" id="CHEBI:15377"/>
        <dbReference type="ChEBI" id="CHEBI:15378"/>
        <dbReference type="ChEBI" id="CHEBI:16567"/>
        <dbReference type="ChEBI" id="CHEBI:57959"/>
        <dbReference type="ChEBI" id="CHEBI:57972"/>
        <dbReference type="EC" id="3.7.1.3"/>
    </reaction>
</comment>
<dbReference type="GO" id="GO:0019441">
    <property type="term" value="P:L-tryptophan catabolic process to kynurenine"/>
    <property type="evidence" value="ECO:0007669"/>
    <property type="project" value="TreeGrafter"/>
</dbReference>
<feature type="binding site" evidence="4">
    <location>
        <position position="288"/>
    </location>
    <ligand>
        <name>pyridoxal 5'-phosphate</name>
        <dbReference type="ChEBI" id="CHEBI:597326"/>
    </ligand>
</feature>
<dbReference type="PANTHER" id="PTHR14084">
    <property type="entry name" value="KYNURENINASE"/>
    <property type="match status" value="1"/>
</dbReference>
<dbReference type="Proteomes" id="UP000004508">
    <property type="component" value="Unassembled WGS sequence"/>
</dbReference>
<comment type="caution">
    <text evidence="7">The sequence shown here is derived from an EMBL/GenBank/DDBJ whole genome shotgun (WGS) entry which is preliminary data.</text>
</comment>
<comment type="caution">
    <text evidence="4">Lacks conserved residue(s) required for the propagation of feature annotation.</text>
</comment>
<feature type="binding site" evidence="4">
    <location>
        <position position="262"/>
    </location>
    <ligand>
        <name>pyridoxal 5'-phosphate</name>
        <dbReference type="ChEBI" id="CHEBI:597326"/>
    </ligand>
</feature>
<feature type="binding site" evidence="4">
    <location>
        <position position="100"/>
    </location>
    <ligand>
        <name>pyridoxal 5'-phosphate</name>
        <dbReference type="ChEBI" id="CHEBI:597326"/>
    </ligand>
</feature>
<dbReference type="UniPathway" id="UPA00334">
    <property type="reaction ID" value="UER00455"/>
</dbReference>
<dbReference type="PIRSF" id="PIRSF038800">
    <property type="entry name" value="KYNU"/>
    <property type="match status" value="1"/>
</dbReference>
<dbReference type="STRING" id="485913.Krac_3059"/>
<evidence type="ECO:0000256" key="1">
    <source>
        <dbReference type="ARBA" id="ARBA00022642"/>
    </source>
</evidence>
<feature type="binding site" evidence="4">
    <location>
        <position position="207"/>
    </location>
    <ligand>
        <name>pyridoxal 5'-phosphate</name>
        <dbReference type="ChEBI" id="CHEBI:597326"/>
    </ligand>
</feature>
<evidence type="ECO:0000256" key="4">
    <source>
        <dbReference type="HAMAP-Rule" id="MF_01970"/>
    </source>
</evidence>
<dbReference type="InParanoid" id="D6U0C7"/>
<dbReference type="GO" id="GO:0030429">
    <property type="term" value="F:kynureninase activity"/>
    <property type="evidence" value="ECO:0007669"/>
    <property type="project" value="UniProtKB-UniRule"/>
</dbReference>
<sequence>MAIPLSADYASMLDAQDRLAHFRERFVVPDPELIYMDGNSLGRLPKATQTYARELIETQWGTRLIRGWNEGWFTAPERIGAKIARLIGAQPDEVIVADSTSVNLFKLVVAALRAQRGRTRLVTDDLNFPSDLYVLQGAIELLEKGHRLDIISSPDGIHGPAAEIQASLDEQVALLTLSHTVFKSGYLYDMAELTRAAHSVGSLVLWDLSHSVGAVPVDLNAAQVDLAIGCTYKYLNGGPGAPAFLYIRRELQERLGNPISGWMGQRDLFNFALDYKPAMGLRQFLTGTPPILSLSLIEPGVDVLLEAGLDALRAKSEQQSEYLIQLWEAVLKPEGFVLNSPRDVRKRGSHISLGHQEGLRIDMALINDMQVLPDFRAPDNIRLGLAPLYTSFSDIHTTVTRLHQVVADKLYEQYPHEVPIVT</sequence>
<comment type="pathway">
    <text evidence="4 6">Amino-acid degradation; L-kynurenine degradation; L-alanine and anthranilate from L-kynurenine: step 1/1.</text>
</comment>
<dbReference type="GO" id="GO:0019805">
    <property type="term" value="P:quinolinate biosynthetic process"/>
    <property type="evidence" value="ECO:0007669"/>
    <property type="project" value="UniProtKB-UniRule"/>
</dbReference>
<feature type="binding site" evidence="4">
    <location>
        <begin position="128"/>
        <end position="131"/>
    </location>
    <ligand>
        <name>pyridoxal 5'-phosphate</name>
        <dbReference type="ChEBI" id="CHEBI:597326"/>
    </ligand>
</feature>
<dbReference type="Gene3D" id="3.40.640.10">
    <property type="entry name" value="Type I PLP-dependent aspartate aminotransferase-like (Major domain)"/>
    <property type="match status" value="1"/>
</dbReference>
<dbReference type="Pfam" id="PF22580">
    <property type="entry name" value="KYNU_C"/>
    <property type="match status" value="1"/>
</dbReference>
<evidence type="ECO:0000256" key="3">
    <source>
        <dbReference type="ARBA" id="ARBA00022898"/>
    </source>
</evidence>
<dbReference type="InterPro" id="IPR015424">
    <property type="entry name" value="PyrdxlP-dep_Trfase"/>
</dbReference>
<keyword evidence="2 4" id="KW-0378">Hydrolase</keyword>
<accession>D6U0C7</accession>
<dbReference type="GO" id="GO:0043420">
    <property type="term" value="P:anthranilate metabolic process"/>
    <property type="evidence" value="ECO:0007669"/>
    <property type="project" value="TreeGrafter"/>
</dbReference>
<keyword evidence="1 4" id="KW-0662">Pyridine nucleotide biosynthesis</keyword>